<name>A0A918JWU4_9FLAO</name>
<dbReference type="SMART" id="SM00342">
    <property type="entry name" value="HTH_ARAC"/>
    <property type="match status" value="1"/>
</dbReference>
<dbReference type="Pfam" id="PF12833">
    <property type="entry name" value="HTH_18"/>
    <property type="match status" value="1"/>
</dbReference>
<evidence type="ECO:0000256" key="1">
    <source>
        <dbReference type="ARBA" id="ARBA00023015"/>
    </source>
</evidence>
<dbReference type="EMBL" id="BMWS01000015">
    <property type="protein sequence ID" value="GGX21400.1"/>
    <property type="molecule type" value="Genomic_DNA"/>
</dbReference>
<dbReference type="InterPro" id="IPR009057">
    <property type="entry name" value="Homeodomain-like_sf"/>
</dbReference>
<evidence type="ECO:0000256" key="3">
    <source>
        <dbReference type="ARBA" id="ARBA00023163"/>
    </source>
</evidence>
<comment type="caution">
    <text evidence="5">The sequence shown here is derived from an EMBL/GenBank/DDBJ whole genome shotgun (WGS) entry which is preliminary data.</text>
</comment>
<feature type="domain" description="HTH araC/xylS-type" evidence="4">
    <location>
        <begin position="176"/>
        <end position="273"/>
    </location>
</feature>
<evidence type="ECO:0000259" key="4">
    <source>
        <dbReference type="PROSITE" id="PS01124"/>
    </source>
</evidence>
<dbReference type="AlphaFoldDB" id="A0A918JWU4"/>
<protein>
    <submittedName>
        <fullName evidence="5">Transcriptional regulator</fullName>
    </submittedName>
</protein>
<dbReference type="InterPro" id="IPR020449">
    <property type="entry name" value="Tscrpt_reg_AraC-type_HTH"/>
</dbReference>
<dbReference type="InterPro" id="IPR018060">
    <property type="entry name" value="HTH_AraC"/>
</dbReference>
<organism evidence="5 6">
    <name type="scientific">Aquimarina muelleri</name>
    <dbReference type="NCBI Taxonomy" id="279356"/>
    <lineage>
        <taxon>Bacteria</taxon>
        <taxon>Pseudomonadati</taxon>
        <taxon>Bacteroidota</taxon>
        <taxon>Flavobacteriia</taxon>
        <taxon>Flavobacteriales</taxon>
        <taxon>Flavobacteriaceae</taxon>
        <taxon>Aquimarina</taxon>
    </lineage>
</organism>
<dbReference type="PROSITE" id="PS01124">
    <property type="entry name" value="HTH_ARAC_FAMILY_2"/>
    <property type="match status" value="1"/>
</dbReference>
<keyword evidence="2" id="KW-0238">DNA-binding</keyword>
<dbReference type="PANTHER" id="PTHR43280:SF32">
    <property type="entry name" value="TRANSCRIPTIONAL REGULATORY PROTEIN"/>
    <property type="match status" value="1"/>
</dbReference>
<dbReference type="Proteomes" id="UP000601108">
    <property type="component" value="Unassembled WGS sequence"/>
</dbReference>
<dbReference type="Gene3D" id="1.10.10.60">
    <property type="entry name" value="Homeodomain-like"/>
    <property type="match status" value="1"/>
</dbReference>
<gene>
    <name evidence="5" type="ORF">GCM10007384_23280</name>
</gene>
<keyword evidence="6" id="KW-1185">Reference proteome</keyword>
<dbReference type="PRINTS" id="PR00032">
    <property type="entry name" value="HTHARAC"/>
</dbReference>
<dbReference type="GO" id="GO:0003700">
    <property type="term" value="F:DNA-binding transcription factor activity"/>
    <property type="evidence" value="ECO:0007669"/>
    <property type="project" value="InterPro"/>
</dbReference>
<accession>A0A918JWU4</accession>
<sequence>MIKEFKEFSTEALLKVANEELLQLYKKSEPIGLYTFIWSRNSDLNIEIDGVTATIEKNKIVVLTPEQYFKFTNGSDIIVYQFNREFYCIKDHDKEVSCMGVLFYGNSAISVVDLDVKEQNKLDQLHKVFLDELDTVDTIQAEMLRMLMSRFIITTTRLIKQQNNYNKLGKQIDLLRNFNILVETHFRKEHTVGFYAEKLFKSPKTLSNNFSKFKKSPLQVIHDRIILEAKRLLIYTDKSAKEIAYEIGFEDASHFSRMFKKHTTISPSDFKKQLKLEPSKQYGLRNIR</sequence>
<dbReference type="PANTHER" id="PTHR43280">
    <property type="entry name" value="ARAC-FAMILY TRANSCRIPTIONAL REGULATOR"/>
    <property type="match status" value="1"/>
</dbReference>
<keyword evidence="3" id="KW-0804">Transcription</keyword>
<evidence type="ECO:0000313" key="5">
    <source>
        <dbReference type="EMBL" id="GGX21400.1"/>
    </source>
</evidence>
<evidence type="ECO:0000256" key="2">
    <source>
        <dbReference type="ARBA" id="ARBA00023125"/>
    </source>
</evidence>
<evidence type="ECO:0000313" key="6">
    <source>
        <dbReference type="Proteomes" id="UP000601108"/>
    </source>
</evidence>
<proteinExistence type="predicted"/>
<reference evidence="5 6" key="1">
    <citation type="journal article" date="2014" name="Int. J. Syst. Evol. Microbiol.">
        <title>Complete genome sequence of Corynebacterium casei LMG S-19264T (=DSM 44701T), isolated from a smear-ripened cheese.</title>
        <authorList>
            <consortium name="US DOE Joint Genome Institute (JGI-PGF)"/>
            <person name="Walter F."/>
            <person name="Albersmeier A."/>
            <person name="Kalinowski J."/>
            <person name="Ruckert C."/>
        </authorList>
    </citation>
    <scope>NUCLEOTIDE SEQUENCE [LARGE SCALE GENOMIC DNA]</scope>
    <source>
        <strain evidence="5 6">KCTC 12285</strain>
    </source>
</reference>
<dbReference type="GO" id="GO:0043565">
    <property type="term" value="F:sequence-specific DNA binding"/>
    <property type="evidence" value="ECO:0007669"/>
    <property type="project" value="InterPro"/>
</dbReference>
<dbReference type="RefSeq" id="WP_051316834.1">
    <property type="nucleotide sequence ID" value="NZ_BMWS01000015.1"/>
</dbReference>
<dbReference type="SUPFAM" id="SSF46689">
    <property type="entry name" value="Homeodomain-like"/>
    <property type="match status" value="1"/>
</dbReference>
<keyword evidence="1" id="KW-0805">Transcription regulation</keyword>